<dbReference type="EMBL" id="JAPESX010002358">
    <property type="protein sequence ID" value="KAJ8108139.1"/>
    <property type="molecule type" value="Genomic_DNA"/>
</dbReference>
<keyword evidence="2" id="KW-1185">Reference proteome</keyword>
<dbReference type="Proteomes" id="UP001153334">
    <property type="component" value="Unassembled WGS sequence"/>
</dbReference>
<reference evidence="1" key="1">
    <citation type="submission" date="2022-11" db="EMBL/GenBank/DDBJ databases">
        <title>Genome Sequence of Nemania bipapillata.</title>
        <authorList>
            <person name="Buettner E."/>
        </authorList>
    </citation>
    <scope>NUCLEOTIDE SEQUENCE</scope>
    <source>
        <strain evidence="1">CP14</strain>
    </source>
</reference>
<comment type="caution">
    <text evidence="1">The sequence shown here is derived from an EMBL/GenBank/DDBJ whole genome shotgun (WGS) entry which is preliminary data.</text>
</comment>
<gene>
    <name evidence="1" type="ORF">ONZ43_g6518</name>
</gene>
<sequence>MQTFVKAELEKLSSTQSFLDQNLELFGTSKRELIDQKQKSKEEMDEILEEIKEVRNNIKERVSDSLQAIATAAETIAQDVLSELSSFHDLLHASYSALGTDFKAIFAELLRHNATQKKESDDLRQQLEGATENIMQSNASISIQIQNVIDEERKKAAEERRTLLAQITSLINSQAEVQESRLANKAASIQRNVQGNATALEGSMIQYTQGLDNWNAREGQFLEEIATSRETLKSKLQDDWNAANTHSTSIQQTTRSVHAETVRVVDEQMRDLDEQMTSLDDFVTRARSQNAQHHEQHTTSLQDLSSTVEDSYANIGSHFRTTCARVEELGSEMSQDIRTTEQALEPLLSNTCQPLADLREDISSTVIREYQPTGDTPQKRTYEYPTELPRTQAHASLIAKLNGEPSPSKAAVFADPDQTRSEMPSPTSQPVNSDDSTTSADRTRNPPTLIIEPAQQHTVSAAA</sequence>
<name>A0ACC2HYG4_9PEZI</name>
<proteinExistence type="predicted"/>
<organism evidence="1 2">
    <name type="scientific">Nemania bipapillata</name>
    <dbReference type="NCBI Taxonomy" id="110536"/>
    <lineage>
        <taxon>Eukaryota</taxon>
        <taxon>Fungi</taxon>
        <taxon>Dikarya</taxon>
        <taxon>Ascomycota</taxon>
        <taxon>Pezizomycotina</taxon>
        <taxon>Sordariomycetes</taxon>
        <taxon>Xylariomycetidae</taxon>
        <taxon>Xylariales</taxon>
        <taxon>Xylariaceae</taxon>
        <taxon>Nemania</taxon>
    </lineage>
</organism>
<accession>A0ACC2HYG4</accession>
<evidence type="ECO:0000313" key="2">
    <source>
        <dbReference type="Proteomes" id="UP001153334"/>
    </source>
</evidence>
<evidence type="ECO:0000313" key="1">
    <source>
        <dbReference type="EMBL" id="KAJ8108139.1"/>
    </source>
</evidence>
<protein>
    <submittedName>
        <fullName evidence="1">Uncharacterized protein</fullName>
    </submittedName>
</protein>